<comment type="pathway">
    <text evidence="2">Glycolipid biosynthesis; glycosylphosphatidylinositol-anchor biosynthesis.</text>
</comment>
<keyword evidence="4" id="KW-0337">GPI-anchor biosynthesis</keyword>
<feature type="transmembrane region" description="Helical" evidence="8">
    <location>
        <begin position="245"/>
        <end position="263"/>
    </location>
</feature>
<dbReference type="AlphaFoldDB" id="A0AAW1PSR7"/>
<feature type="transmembrane region" description="Helical" evidence="8">
    <location>
        <begin position="129"/>
        <end position="150"/>
    </location>
</feature>
<evidence type="ECO:0000313" key="10">
    <source>
        <dbReference type="Proteomes" id="UP001489004"/>
    </source>
</evidence>
<evidence type="ECO:0000256" key="4">
    <source>
        <dbReference type="ARBA" id="ARBA00022502"/>
    </source>
</evidence>
<keyword evidence="6 8" id="KW-1133">Transmembrane helix</keyword>
<feature type="transmembrane region" description="Helical" evidence="8">
    <location>
        <begin position="213"/>
        <end position="233"/>
    </location>
</feature>
<organism evidence="9 10">
    <name type="scientific">[Myrmecia] bisecta</name>
    <dbReference type="NCBI Taxonomy" id="41462"/>
    <lineage>
        <taxon>Eukaryota</taxon>
        <taxon>Viridiplantae</taxon>
        <taxon>Chlorophyta</taxon>
        <taxon>core chlorophytes</taxon>
        <taxon>Trebouxiophyceae</taxon>
        <taxon>Trebouxiales</taxon>
        <taxon>Trebouxiaceae</taxon>
        <taxon>Myrmecia</taxon>
    </lineage>
</organism>
<dbReference type="Pfam" id="PF06432">
    <property type="entry name" value="GPI2"/>
    <property type="match status" value="1"/>
</dbReference>
<evidence type="ECO:0000313" key="9">
    <source>
        <dbReference type="EMBL" id="KAK9812775.1"/>
    </source>
</evidence>
<reference evidence="9 10" key="1">
    <citation type="journal article" date="2024" name="Nat. Commun.">
        <title>Phylogenomics reveals the evolutionary origins of lichenization in chlorophyte algae.</title>
        <authorList>
            <person name="Puginier C."/>
            <person name="Libourel C."/>
            <person name="Otte J."/>
            <person name="Skaloud P."/>
            <person name="Haon M."/>
            <person name="Grisel S."/>
            <person name="Petersen M."/>
            <person name="Berrin J.G."/>
            <person name="Delaux P.M."/>
            <person name="Dal Grande F."/>
            <person name="Keller J."/>
        </authorList>
    </citation>
    <scope>NUCLEOTIDE SEQUENCE [LARGE SCALE GENOMIC DNA]</scope>
    <source>
        <strain evidence="9 10">SAG 2043</strain>
    </source>
</reference>
<evidence type="ECO:0000256" key="3">
    <source>
        <dbReference type="ARBA" id="ARBA00008321"/>
    </source>
</evidence>
<evidence type="ECO:0008006" key="11">
    <source>
        <dbReference type="Google" id="ProtNLM"/>
    </source>
</evidence>
<dbReference type="Proteomes" id="UP001489004">
    <property type="component" value="Unassembled WGS sequence"/>
</dbReference>
<dbReference type="EMBL" id="JALJOR010000008">
    <property type="protein sequence ID" value="KAK9812775.1"/>
    <property type="molecule type" value="Genomic_DNA"/>
</dbReference>
<dbReference type="GO" id="GO:0000506">
    <property type="term" value="C:glycosylphosphatidylinositol-N-acetylglucosaminyltransferase (GPI-GnT) complex"/>
    <property type="evidence" value="ECO:0007669"/>
    <property type="project" value="TreeGrafter"/>
</dbReference>
<dbReference type="GO" id="GO:0006506">
    <property type="term" value="P:GPI anchor biosynthetic process"/>
    <property type="evidence" value="ECO:0007669"/>
    <property type="project" value="UniProtKB-KW"/>
</dbReference>
<comment type="similarity">
    <text evidence="3">Belongs to the PIGC family.</text>
</comment>
<dbReference type="PANTHER" id="PTHR12982:SF0">
    <property type="entry name" value="PHOSPHATIDYLINOSITOL N-ACETYLGLUCOSAMINYLTRANSFERASE SUBUNIT C"/>
    <property type="match status" value="1"/>
</dbReference>
<proteinExistence type="inferred from homology"/>
<keyword evidence="10" id="KW-1185">Reference proteome</keyword>
<gene>
    <name evidence="9" type="ORF">WJX72_003471</name>
</gene>
<sequence length="321" mass="35075">MEQVLQKQEEEEAFAAEAKLWNVLLVKRCVSFKGRLGSILYHRPAASASYFDLACLRLPNTGHLANQREAELDPSAAAAAAAAATPAWRKVLYEKQPYPDNHTDASFLAALVVNARVPRRDYWQIVRDSSVVVQQVSTVAAAVAVSVHLYEDLVDVHALLLMIIGVTLLGCLLCLAAGRQLPGGSLRRACRQCALLTTGVYLMSPLLQTLTLSISSDTIVALSCCLLAIHLFFHDYNFVHGVTDSLTGSLSLGAAVFASVLIASRLQSHLHVFVQVLFSLQMYLMSPYKFKAKINGPWDEAVPKIDMHVTASRSARNGTNR</sequence>
<evidence type="ECO:0000256" key="8">
    <source>
        <dbReference type="SAM" id="Phobius"/>
    </source>
</evidence>
<comment type="subcellular location">
    <subcellularLocation>
        <location evidence="1">Membrane</location>
        <topology evidence="1">Multi-pass membrane protein</topology>
    </subcellularLocation>
</comment>
<evidence type="ECO:0000256" key="2">
    <source>
        <dbReference type="ARBA" id="ARBA00004687"/>
    </source>
</evidence>
<dbReference type="PANTHER" id="PTHR12982">
    <property type="entry name" value="PHOSPHATIDYLINOSITOL GLYCAN, CLASS C"/>
    <property type="match status" value="1"/>
</dbReference>
<comment type="caution">
    <text evidence="9">The sequence shown here is derived from an EMBL/GenBank/DDBJ whole genome shotgun (WGS) entry which is preliminary data.</text>
</comment>
<keyword evidence="7 8" id="KW-0472">Membrane</keyword>
<dbReference type="InterPro" id="IPR009450">
    <property type="entry name" value="Plno_GlcNAc_GPI2"/>
</dbReference>
<evidence type="ECO:0000256" key="7">
    <source>
        <dbReference type="ARBA" id="ARBA00023136"/>
    </source>
</evidence>
<name>A0AAW1PSR7_9CHLO</name>
<evidence type="ECO:0000256" key="5">
    <source>
        <dbReference type="ARBA" id="ARBA00022692"/>
    </source>
</evidence>
<feature type="transmembrane region" description="Helical" evidence="8">
    <location>
        <begin position="156"/>
        <end position="177"/>
    </location>
</feature>
<evidence type="ECO:0000256" key="6">
    <source>
        <dbReference type="ARBA" id="ARBA00022989"/>
    </source>
</evidence>
<evidence type="ECO:0000256" key="1">
    <source>
        <dbReference type="ARBA" id="ARBA00004141"/>
    </source>
</evidence>
<protein>
    <recommendedName>
        <fullName evidence="11">Phosphatidylinositol N-acetylglucosaminyltransferase subunit C</fullName>
    </recommendedName>
</protein>
<accession>A0AAW1PSR7</accession>
<keyword evidence="5 8" id="KW-0812">Transmembrane</keyword>